<feature type="domain" description="Luciferase-like" evidence="3">
    <location>
        <begin position="18"/>
        <end position="228"/>
    </location>
</feature>
<name>A0A4D4M1X0_STRAX</name>
<keyword evidence="1" id="KW-0560">Oxidoreductase</keyword>
<evidence type="ECO:0000259" key="3">
    <source>
        <dbReference type="Pfam" id="PF00296"/>
    </source>
</evidence>
<dbReference type="SMR" id="A0A4D4M1X0"/>
<dbReference type="OMA" id="VIRAMWS"/>
<evidence type="ECO:0000313" key="6">
    <source>
        <dbReference type="Proteomes" id="UP000299211"/>
    </source>
</evidence>
<protein>
    <recommendedName>
        <fullName evidence="3">Luciferase-like domain-containing protein</fullName>
    </recommendedName>
</protein>
<organism evidence="4 7">
    <name type="scientific">Streptomyces avermitilis</name>
    <dbReference type="NCBI Taxonomy" id="33903"/>
    <lineage>
        <taxon>Bacteria</taxon>
        <taxon>Bacillati</taxon>
        <taxon>Actinomycetota</taxon>
        <taxon>Actinomycetes</taxon>
        <taxon>Kitasatosporales</taxon>
        <taxon>Streptomycetaceae</taxon>
        <taxon>Streptomyces</taxon>
    </lineage>
</organism>
<dbReference type="InterPro" id="IPR011251">
    <property type="entry name" value="Luciferase-like_dom"/>
</dbReference>
<dbReference type="RefSeq" id="WP_010987047.1">
    <property type="nucleotide sequence ID" value="NZ_BAABTN010000065.1"/>
</dbReference>
<dbReference type="InterPro" id="IPR036661">
    <property type="entry name" value="Luciferase-like_sf"/>
</dbReference>
<dbReference type="EMBL" id="BJHY01000001">
    <property type="protein sequence ID" value="GDY73955.1"/>
    <property type="molecule type" value="Genomic_DNA"/>
</dbReference>
<dbReference type="AlphaFoldDB" id="A0A4D4M1X0"/>
<dbReference type="Proteomes" id="UP000302139">
    <property type="component" value="Unassembled WGS sequence"/>
</dbReference>
<dbReference type="GO" id="GO:0016705">
    <property type="term" value="F:oxidoreductase activity, acting on paired donors, with incorporation or reduction of molecular oxygen"/>
    <property type="evidence" value="ECO:0007669"/>
    <property type="project" value="InterPro"/>
</dbReference>
<feature type="compositionally biased region" description="Gly residues" evidence="2">
    <location>
        <begin position="251"/>
        <end position="263"/>
    </location>
</feature>
<dbReference type="CDD" id="cd01097">
    <property type="entry name" value="Tetrahydromethanopterin_reductase"/>
    <property type="match status" value="1"/>
</dbReference>
<sequence length="263" mass="27347">MPDYGHDLLFGAVLTPDAQNPRAVLESARLADRSGLDLVSVPDHPYRPDFLDAWTLLSVIAAHTERVRVFPNVANLPLRPPAGLARAAAALDVLSGGRVELGLGAGGYWDAIAGEGQPRRTPGEAVEALAEAIDVIRALWASGGAGATVDGTHYRLDGARPGPPAAHPLGIWVGALGPRMLRLIGRTADGWLPSATRVPPAELAVGQRIVDEAAIAAGRDPRAVRRLYNLPGPVPAEPLAELTPAVRAGSRPGGEGVGGPRPR</sequence>
<dbReference type="Pfam" id="PF00296">
    <property type="entry name" value="Bac_luciferase"/>
    <property type="match status" value="1"/>
</dbReference>
<accession>A0A4D4M1X0</accession>
<evidence type="ECO:0000256" key="1">
    <source>
        <dbReference type="ARBA" id="ARBA00023002"/>
    </source>
</evidence>
<gene>
    <name evidence="4" type="ORF">SAV14893_052150</name>
    <name evidence="5" type="ORF">SAV31267_034400</name>
</gene>
<feature type="region of interest" description="Disordered" evidence="2">
    <location>
        <begin position="235"/>
        <end position="263"/>
    </location>
</feature>
<reference evidence="4 7" key="2">
    <citation type="submission" date="2019-04" db="EMBL/GenBank/DDBJ databases">
        <title>Draft genome sequences of Streptomyces avermitilis NBRC 14893.</title>
        <authorList>
            <person name="Komaki H."/>
            <person name="Tamura T."/>
            <person name="Hosoyama A."/>
        </authorList>
    </citation>
    <scope>NUCLEOTIDE SEQUENCE [LARGE SCALE GENOMIC DNA]</scope>
    <source>
        <strain evidence="4 7">NBRC 14893</strain>
    </source>
</reference>
<comment type="caution">
    <text evidence="4">The sequence shown here is derived from an EMBL/GenBank/DDBJ whole genome shotgun (WGS) entry which is preliminary data.</text>
</comment>
<dbReference type="Gene3D" id="3.20.20.30">
    <property type="entry name" value="Luciferase-like domain"/>
    <property type="match status" value="1"/>
</dbReference>
<dbReference type="GeneID" id="41542733"/>
<dbReference type="SUPFAM" id="SSF51679">
    <property type="entry name" value="Bacterial luciferase-like"/>
    <property type="match status" value="1"/>
</dbReference>
<evidence type="ECO:0000256" key="2">
    <source>
        <dbReference type="SAM" id="MobiDB-lite"/>
    </source>
</evidence>
<dbReference type="EMBL" id="BJHX01000001">
    <property type="protein sequence ID" value="GDY65822.1"/>
    <property type="molecule type" value="Genomic_DNA"/>
</dbReference>
<evidence type="ECO:0000313" key="4">
    <source>
        <dbReference type="EMBL" id="GDY65822.1"/>
    </source>
</evidence>
<dbReference type="Proteomes" id="UP000299211">
    <property type="component" value="Unassembled WGS sequence"/>
</dbReference>
<dbReference type="PANTHER" id="PTHR43244:SF1">
    <property type="entry name" value="5,10-METHYLENETETRAHYDROMETHANOPTERIN REDUCTASE"/>
    <property type="match status" value="1"/>
</dbReference>
<evidence type="ECO:0000313" key="7">
    <source>
        <dbReference type="Proteomes" id="UP000302139"/>
    </source>
</evidence>
<dbReference type="PANTHER" id="PTHR43244">
    <property type="match status" value="1"/>
</dbReference>
<proteinExistence type="predicted"/>
<reference evidence="5 6" key="1">
    <citation type="submission" date="2019-04" db="EMBL/GenBank/DDBJ databases">
        <title>Draft genome sequences of Streptomyces avermitilis ATCC 31267.</title>
        <authorList>
            <person name="Komaki H."/>
            <person name="Tamura T."/>
            <person name="Hosoyama A."/>
        </authorList>
    </citation>
    <scope>NUCLEOTIDE SEQUENCE [LARGE SCALE GENOMIC DNA]</scope>
    <source>
        <strain evidence="5 6">ATCC 31267</strain>
    </source>
</reference>
<evidence type="ECO:0000313" key="5">
    <source>
        <dbReference type="EMBL" id="GDY73955.1"/>
    </source>
</evidence>
<dbReference type="InterPro" id="IPR050564">
    <property type="entry name" value="F420-G6PD/mer"/>
</dbReference>